<evidence type="ECO:0000256" key="2">
    <source>
        <dbReference type="ARBA" id="ARBA00010982"/>
    </source>
</evidence>
<keyword evidence="3" id="KW-0963">Cytoplasm</keyword>
<dbReference type="RefSeq" id="XP_002288423.1">
    <property type="nucleotide sequence ID" value="XM_002288387.1"/>
</dbReference>
<dbReference type="InParanoid" id="B8BYB3"/>
<dbReference type="Proteomes" id="UP000001449">
    <property type="component" value="Chromosome 3"/>
</dbReference>
<evidence type="ECO:0000256" key="8">
    <source>
        <dbReference type="ARBA" id="ARBA00023315"/>
    </source>
</evidence>
<dbReference type="CDD" id="cd00751">
    <property type="entry name" value="thiolase"/>
    <property type="match status" value="1"/>
</dbReference>
<keyword evidence="8 10" id="KW-0012">Acyltransferase</keyword>
<dbReference type="eggNOG" id="KOG1392">
    <property type="taxonomic scope" value="Eukaryota"/>
</dbReference>
<dbReference type="OMA" id="MTAFPEP"/>
<proteinExistence type="inferred from homology"/>
<dbReference type="STRING" id="35128.B8BYB3"/>
<dbReference type="PROSITE" id="PS00737">
    <property type="entry name" value="THIOLASE_2"/>
    <property type="match status" value="1"/>
</dbReference>
<keyword evidence="5" id="KW-0276">Fatty acid metabolism</keyword>
<evidence type="ECO:0000256" key="11">
    <source>
        <dbReference type="SAM" id="MobiDB-lite"/>
    </source>
</evidence>
<dbReference type="NCBIfam" id="TIGR01930">
    <property type="entry name" value="AcCoA-C-Actrans"/>
    <property type="match status" value="1"/>
</dbReference>
<keyword evidence="4 10" id="KW-0808">Transferase</keyword>
<dbReference type="EMBL" id="CM000640">
    <property type="protein sequence ID" value="EED93859.1"/>
    <property type="molecule type" value="Genomic_DNA"/>
</dbReference>
<dbReference type="FunFam" id="3.40.47.10:FF:000011">
    <property type="entry name" value="3-ketoacyl-CoA thiolase"/>
    <property type="match status" value="1"/>
</dbReference>
<dbReference type="PANTHER" id="PTHR18919">
    <property type="entry name" value="ACETYL-COA C-ACYLTRANSFERASE"/>
    <property type="match status" value="1"/>
</dbReference>
<organism evidence="14 15">
    <name type="scientific">Thalassiosira pseudonana</name>
    <name type="common">Marine diatom</name>
    <name type="synonym">Cyclotella nana</name>
    <dbReference type="NCBI Taxonomy" id="35128"/>
    <lineage>
        <taxon>Eukaryota</taxon>
        <taxon>Sar</taxon>
        <taxon>Stramenopiles</taxon>
        <taxon>Ochrophyta</taxon>
        <taxon>Bacillariophyta</taxon>
        <taxon>Coscinodiscophyceae</taxon>
        <taxon>Thalassiosirophycidae</taxon>
        <taxon>Thalassiosirales</taxon>
        <taxon>Thalassiosiraceae</taxon>
        <taxon>Thalassiosira</taxon>
    </lineage>
</organism>
<accession>B8BYB3</accession>
<evidence type="ECO:0000313" key="15">
    <source>
        <dbReference type="Proteomes" id="UP000001449"/>
    </source>
</evidence>
<dbReference type="GO" id="GO:0003985">
    <property type="term" value="F:acetyl-CoA C-acetyltransferase activity"/>
    <property type="evidence" value="ECO:0000318"/>
    <property type="project" value="GO_Central"/>
</dbReference>
<dbReference type="InterPro" id="IPR002155">
    <property type="entry name" value="Thiolase"/>
</dbReference>
<dbReference type="PaxDb" id="35128-Thaps3627"/>
<dbReference type="Pfam" id="PF02803">
    <property type="entry name" value="Thiolase_C"/>
    <property type="match status" value="1"/>
</dbReference>
<dbReference type="PANTHER" id="PTHR18919:SF153">
    <property type="entry name" value="TRIFUNCTIONAL ENZYME SUBUNIT BETA, MITOCHONDRIAL"/>
    <property type="match status" value="1"/>
</dbReference>
<feature type="domain" description="Thiolase C-terminal" evidence="13">
    <location>
        <begin position="329"/>
        <end position="469"/>
    </location>
</feature>
<dbReference type="InterPro" id="IPR016039">
    <property type="entry name" value="Thiolase-like"/>
</dbReference>
<feature type="region of interest" description="Disordered" evidence="11">
    <location>
        <begin position="1"/>
        <end position="20"/>
    </location>
</feature>
<dbReference type="HOGENOM" id="CLU_031026_2_0_1"/>
<dbReference type="GO" id="GO:0016507">
    <property type="term" value="C:mitochondrial fatty acid beta-oxidation multienzyme complex"/>
    <property type="evidence" value="ECO:0000318"/>
    <property type="project" value="GO_Central"/>
</dbReference>
<dbReference type="GeneID" id="7441935"/>
<comment type="similarity">
    <text evidence="2 10">Belongs to the thiolase-like superfamily. Thiolase family.</text>
</comment>
<evidence type="ECO:0000256" key="7">
    <source>
        <dbReference type="ARBA" id="ARBA00023128"/>
    </source>
</evidence>
<evidence type="ECO:0000256" key="4">
    <source>
        <dbReference type="ARBA" id="ARBA00022679"/>
    </source>
</evidence>
<evidence type="ECO:0000256" key="9">
    <source>
        <dbReference type="ARBA" id="ARBA00024073"/>
    </source>
</evidence>
<dbReference type="SUPFAM" id="SSF53901">
    <property type="entry name" value="Thiolase-like"/>
    <property type="match status" value="2"/>
</dbReference>
<evidence type="ECO:0000256" key="5">
    <source>
        <dbReference type="ARBA" id="ARBA00022832"/>
    </source>
</evidence>
<keyword evidence="15" id="KW-1185">Reference proteome</keyword>
<dbReference type="AlphaFoldDB" id="B8BYB3"/>
<dbReference type="InterPro" id="IPR020617">
    <property type="entry name" value="Thiolase_C"/>
</dbReference>
<reference evidence="14 15" key="2">
    <citation type="journal article" date="2008" name="Nature">
        <title>The Phaeodactylum genome reveals the evolutionary history of diatom genomes.</title>
        <authorList>
            <person name="Bowler C."/>
            <person name="Allen A.E."/>
            <person name="Badger J.H."/>
            <person name="Grimwood J."/>
            <person name="Jabbari K."/>
            <person name="Kuo A."/>
            <person name="Maheswari U."/>
            <person name="Martens C."/>
            <person name="Maumus F."/>
            <person name="Otillar R.P."/>
            <person name="Rayko E."/>
            <person name="Salamov A."/>
            <person name="Vandepoele K."/>
            <person name="Beszteri B."/>
            <person name="Gruber A."/>
            <person name="Heijde M."/>
            <person name="Katinka M."/>
            <person name="Mock T."/>
            <person name="Valentin K."/>
            <person name="Verret F."/>
            <person name="Berges J.A."/>
            <person name="Brownlee C."/>
            <person name="Cadoret J.P."/>
            <person name="Chiovitti A."/>
            <person name="Choi C.J."/>
            <person name="Coesel S."/>
            <person name="De Martino A."/>
            <person name="Detter J.C."/>
            <person name="Durkin C."/>
            <person name="Falciatore A."/>
            <person name="Fournet J."/>
            <person name="Haruta M."/>
            <person name="Huysman M.J."/>
            <person name="Jenkins B.D."/>
            <person name="Jiroutova K."/>
            <person name="Jorgensen R.E."/>
            <person name="Joubert Y."/>
            <person name="Kaplan A."/>
            <person name="Kroger N."/>
            <person name="Kroth P.G."/>
            <person name="La Roche J."/>
            <person name="Lindquist E."/>
            <person name="Lommer M."/>
            <person name="Martin-Jezequel V."/>
            <person name="Lopez P.J."/>
            <person name="Lucas S."/>
            <person name="Mangogna M."/>
            <person name="McGinnis K."/>
            <person name="Medlin L.K."/>
            <person name="Montsant A."/>
            <person name="Oudot-Le Secq M.P."/>
            <person name="Napoli C."/>
            <person name="Obornik M."/>
            <person name="Parker M.S."/>
            <person name="Petit J.L."/>
            <person name="Porcel B.M."/>
            <person name="Poulsen N."/>
            <person name="Robison M."/>
            <person name="Rychlewski L."/>
            <person name="Rynearson T.A."/>
            <person name="Schmutz J."/>
            <person name="Shapiro H."/>
            <person name="Siaut M."/>
            <person name="Stanley M."/>
            <person name="Sussman M.R."/>
            <person name="Taylor A.R."/>
            <person name="Vardi A."/>
            <person name="von Dassow P."/>
            <person name="Vyverman W."/>
            <person name="Willis A."/>
            <person name="Wyrwicz L.S."/>
            <person name="Rokhsar D.S."/>
            <person name="Weissenbach J."/>
            <person name="Armbrust E.V."/>
            <person name="Green B.R."/>
            <person name="Van de Peer Y."/>
            <person name="Grigoriev I.V."/>
        </authorList>
    </citation>
    <scope>NUCLEOTIDE SEQUENCE [LARGE SCALE GENOMIC DNA]</scope>
    <source>
        <strain evidence="14 15">CCMP1335</strain>
    </source>
</reference>
<evidence type="ECO:0000259" key="13">
    <source>
        <dbReference type="Pfam" id="PF02803"/>
    </source>
</evidence>
<dbReference type="KEGG" id="tps:THAPSDRAFT_3627"/>
<keyword evidence="6" id="KW-0443">Lipid metabolism</keyword>
<dbReference type="GO" id="GO:0006635">
    <property type="term" value="P:fatty acid beta-oxidation"/>
    <property type="evidence" value="ECO:0000318"/>
    <property type="project" value="GO_Central"/>
</dbReference>
<dbReference type="InterPro" id="IPR020613">
    <property type="entry name" value="Thiolase_CS"/>
</dbReference>
<name>B8BYB3_THAPS</name>
<evidence type="ECO:0000259" key="12">
    <source>
        <dbReference type="Pfam" id="PF00108"/>
    </source>
</evidence>
<evidence type="ECO:0000256" key="10">
    <source>
        <dbReference type="RuleBase" id="RU003557"/>
    </source>
</evidence>
<evidence type="ECO:0000256" key="1">
    <source>
        <dbReference type="ARBA" id="ARBA00004173"/>
    </source>
</evidence>
<feature type="domain" description="Thiolase N-terminal" evidence="12">
    <location>
        <begin position="54"/>
        <end position="322"/>
    </location>
</feature>
<protein>
    <recommendedName>
        <fullName evidence="9">acetyl-CoA C-acyltransferase</fullName>
        <ecNumber evidence="9">2.3.1.16</ecNumber>
    </recommendedName>
</protein>
<dbReference type="Gene3D" id="3.40.47.10">
    <property type="match status" value="1"/>
</dbReference>
<evidence type="ECO:0000256" key="3">
    <source>
        <dbReference type="ARBA" id="ARBA00022490"/>
    </source>
</evidence>
<dbReference type="InterPro" id="IPR020616">
    <property type="entry name" value="Thiolase_N"/>
</dbReference>
<dbReference type="Pfam" id="PF00108">
    <property type="entry name" value="Thiolase_N"/>
    <property type="match status" value="1"/>
</dbReference>
<gene>
    <name evidence="14" type="ORF">THAPSDRAFT_3627</name>
</gene>
<reference evidence="14 15" key="1">
    <citation type="journal article" date="2004" name="Science">
        <title>The genome of the diatom Thalassiosira pseudonana: ecology, evolution, and metabolism.</title>
        <authorList>
            <person name="Armbrust E.V."/>
            <person name="Berges J.A."/>
            <person name="Bowler C."/>
            <person name="Green B.R."/>
            <person name="Martinez D."/>
            <person name="Putnam N.H."/>
            <person name="Zhou S."/>
            <person name="Allen A.E."/>
            <person name="Apt K.E."/>
            <person name="Bechner M."/>
            <person name="Brzezinski M.A."/>
            <person name="Chaal B.K."/>
            <person name="Chiovitti A."/>
            <person name="Davis A.K."/>
            <person name="Demarest M.S."/>
            <person name="Detter J.C."/>
            <person name="Glavina T."/>
            <person name="Goodstein D."/>
            <person name="Hadi M.Z."/>
            <person name="Hellsten U."/>
            <person name="Hildebrand M."/>
            <person name="Jenkins B.D."/>
            <person name="Jurka J."/>
            <person name="Kapitonov V.V."/>
            <person name="Kroger N."/>
            <person name="Lau W.W."/>
            <person name="Lane T.W."/>
            <person name="Larimer F.W."/>
            <person name="Lippmeier J.C."/>
            <person name="Lucas S."/>
            <person name="Medina M."/>
            <person name="Montsant A."/>
            <person name="Obornik M."/>
            <person name="Parker M.S."/>
            <person name="Palenik B."/>
            <person name="Pazour G.J."/>
            <person name="Richardson P.M."/>
            <person name="Rynearson T.A."/>
            <person name="Saito M.A."/>
            <person name="Schwartz D.C."/>
            <person name="Thamatrakoln K."/>
            <person name="Valentin K."/>
            <person name="Vardi A."/>
            <person name="Wilkerson F.P."/>
            <person name="Rokhsar D.S."/>
        </authorList>
    </citation>
    <scope>NUCLEOTIDE SEQUENCE [LARGE SCALE GENOMIC DNA]</scope>
    <source>
        <strain evidence="14 15">CCMP1335</strain>
    </source>
</reference>
<evidence type="ECO:0000256" key="6">
    <source>
        <dbReference type="ARBA" id="ARBA00023098"/>
    </source>
</evidence>
<sequence>MITARLLKQGMSSPSSSSSSSRLAAITSRAATSLVTSNSFSTTSTKLKNPKTNVVIVDGIRLPFAQTTTIYQDQLAVDLQRLAYQGLITKTALDKKDVDYVMAGTVIQEVRTSNLAREAAINAGFPASIGAHTVAMACISSSVAITSAAEKILSGHASIVIAGGAETFSDVPIRLTRPIRQKLITMPKAMKKGGALGAIRHLTKGLKMKDISLETPAIANYTTGEVMGVSSDRLSAKFGITRLEQDEFTTDGLPRVVVSSWYDGEIVPYKGSTEENGIKADSTIESVSKLKPAFVKPHGTHTAANSSFLTDGASASLIMSEERALELGYKPLAYLRDWSFKACDPFEELLLGPTYCSQEVLSRNNLNLETDIGVFEIHEAFAGQILSNLTAMNSQKFADEKFGGKKVGEIDMRKMNTKGGSLALGHPFGATGSRLVTTASRRLQLENQRFALIAACADGGLGHACILERYDN</sequence>
<comment type="subcellular location">
    <subcellularLocation>
        <location evidence="1">Mitochondrion</location>
    </subcellularLocation>
</comment>
<evidence type="ECO:0000313" key="14">
    <source>
        <dbReference type="EMBL" id="EED93859.1"/>
    </source>
</evidence>
<keyword evidence="7" id="KW-0496">Mitochondrion</keyword>
<dbReference type="EC" id="2.3.1.16" evidence="9"/>